<name>A0A4Y2UVV8_ARAVE</name>
<dbReference type="EMBL" id="BGPR01039614">
    <property type="protein sequence ID" value="GBO15607.1"/>
    <property type="molecule type" value="Genomic_DNA"/>
</dbReference>
<evidence type="ECO:0000313" key="2">
    <source>
        <dbReference type="Proteomes" id="UP000499080"/>
    </source>
</evidence>
<dbReference type="AlphaFoldDB" id="A0A4Y2UVV8"/>
<dbReference type="Proteomes" id="UP000499080">
    <property type="component" value="Unassembled WGS sequence"/>
</dbReference>
<keyword evidence="2" id="KW-1185">Reference proteome</keyword>
<proteinExistence type="predicted"/>
<organism evidence="1 2">
    <name type="scientific">Araneus ventricosus</name>
    <name type="common">Orbweaver spider</name>
    <name type="synonym">Epeira ventricosa</name>
    <dbReference type="NCBI Taxonomy" id="182803"/>
    <lineage>
        <taxon>Eukaryota</taxon>
        <taxon>Metazoa</taxon>
        <taxon>Ecdysozoa</taxon>
        <taxon>Arthropoda</taxon>
        <taxon>Chelicerata</taxon>
        <taxon>Arachnida</taxon>
        <taxon>Araneae</taxon>
        <taxon>Araneomorphae</taxon>
        <taxon>Entelegynae</taxon>
        <taxon>Araneoidea</taxon>
        <taxon>Araneidae</taxon>
        <taxon>Araneus</taxon>
    </lineage>
</organism>
<protein>
    <submittedName>
        <fullName evidence="1">Uncharacterized protein</fullName>
    </submittedName>
</protein>
<comment type="caution">
    <text evidence="1">The sequence shown here is derived from an EMBL/GenBank/DDBJ whole genome shotgun (WGS) entry which is preliminary data.</text>
</comment>
<accession>A0A4Y2UVV8</accession>
<gene>
    <name evidence="1" type="ORF">AVEN_19125_1</name>
</gene>
<evidence type="ECO:0000313" key="1">
    <source>
        <dbReference type="EMBL" id="GBO15607.1"/>
    </source>
</evidence>
<reference evidence="1 2" key="1">
    <citation type="journal article" date="2019" name="Sci. Rep.">
        <title>Orb-weaving spider Araneus ventricosus genome elucidates the spidroin gene catalogue.</title>
        <authorList>
            <person name="Kono N."/>
            <person name="Nakamura H."/>
            <person name="Ohtoshi R."/>
            <person name="Moran D.A.P."/>
            <person name="Shinohara A."/>
            <person name="Yoshida Y."/>
            <person name="Fujiwara M."/>
            <person name="Mori M."/>
            <person name="Tomita M."/>
            <person name="Arakawa K."/>
        </authorList>
    </citation>
    <scope>NUCLEOTIDE SEQUENCE [LARGE SCALE GENOMIC DNA]</scope>
</reference>
<sequence>MKRFCRDSHVPVVITLSSKSYEVFAGSSCLHLDRDLRVDRIRGRYREVYWLQIVTAAFLEAWHPYLEIFNSSPTLQSDAMSRQSSRACSALFKITYNCCTGPHLSSRTKTIALSRILIGYREVYWPDPSQPLLEAWHLFGINSPDSSDAMSETVSHYCNSSLQNHAIVTGPHPCLFAIRRLSRLTGFVVGNT</sequence>